<accession>A0A915JM55</accession>
<evidence type="ECO:0000313" key="2">
    <source>
        <dbReference type="WBParaSite" id="nRc.2.0.1.t27289-RA"/>
    </source>
</evidence>
<organism evidence="1 2">
    <name type="scientific">Romanomermis culicivorax</name>
    <name type="common">Nematode worm</name>
    <dbReference type="NCBI Taxonomy" id="13658"/>
    <lineage>
        <taxon>Eukaryota</taxon>
        <taxon>Metazoa</taxon>
        <taxon>Ecdysozoa</taxon>
        <taxon>Nematoda</taxon>
        <taxon>Enoplea</taxon>
        <taxon>Dorylaimia</taxon>
        <taxon>Mermithida</taxon>
        <taxon>Mermithoidea</taxon>
        <taxon>Mermithidae</taxon>
        <taxon>Romanomermis</taxon>
    </lineage>
</organism>
<keyword evidence="1" id="KW-1185">Reference proteome</keyword>
<dbReference type="Proteomes" id="UP000887565">
    <property type="component" value="Unplaced"/>
</dbReference>
<evidence type="ECO:0000313" key="1">
    <source>
        <dbReference type="Proteomes" id="UP000887565"/>
    </source>
</evidence>
<proteinExistence type="predicted"/>
<protein>
    <submittedName>
        <fullName evidence="2">Uncharacterized protein</fullName>
    </submittedName>
</protein>
<dbReference type="WBParaSite" id="nRc.2.0.1.t27289-RA">
    <property type="protein sequence ID" value="nRc.2.0.1.t27289-RA"/>
    <property type="gene ID" value="nRc.2.0.1.g27289"/>
</dbReference>
<dbReference type="AlphaFoldDB" id="A0A915JM55"/>
<name>A0A915JM55_ROMCU</name>
<reference evidence="2" key="1">
    <citation type="submission" date="2022-11" db="UniProtKB">
        <authorList>
            <consortium name="WormBaseParasite"/>
        </authorList>
    </citation>
    <scope>IDENTIFICATION</scope>
</reference>
<sequence>MAKFVSLYLNSNVESKDSMSVIEKTHKNPSPLRENSSFFGGGIFSRNSASLLTIDRIFSKSAGQKWRIFVVNIQQLDIHFYSDRHLL</sequence>